<evidence type="ECO:0000313" key="8">
    <source>
        <dbReference type="EMBL" id="CAB4794339.1"/>
    </source>
</evidence>
<keyword evidence="2" id="KW-0560">Oxidoreductase</keyword>
<organism evidence="8">
    <name type="scientific">freshwater metagenome</name>
    <dbReference type="NCBI Taxonomy" id="449393"/>
    <lineage>
        <taxon>unclassified sequences</taxon>
        <taxon>metagenomes</taxon>
        <taxon>ecological metagenomes</taxon>
    </lineage>
</organism>
<protein>
    <submittedName>
        <fullName evidence="8">Unannotated protein</fullName>
    </submittedName>
</protein>
<dbReference type="GO" id="GO:0047952">
    <property type="term" value="F:glycerol-3-phosphate dehydrogenase [NAD(P)+] activity"/>
    <property type="evidence" value="ECO:0007669"/>
    <property type="project" value="TreeGrafter"/>
</dbReference>
<evidence type="ECO:0000256" key="2">
    <source>
        <dbReference type="ARBA" id="ARBA00023002"/>
    </source>
</evidence>
<comment type="similarity">
    <text evidence="1">Belongs to the NAD-dependent glycerol-3-phosphate dehydrogenase family.</text>
</comment>
<proteinExistence type="inferred from homology"/>
<dbReference type="PRINTS" id="PR00077">
    <property type="entry name" value="GPDHDRGNASE"/>
</dbReference>
<dbReference type="EMBL" id="CAFBMF010000003">
    <property type="protein sequence ID" value="CAB4888188.1"/>
    <property type="molecule type" value="Genomic_DNA"/>
</dbReference>
<accession>A0A6J6XDA3</accession>
<evidence type="ECO:0000259" key="5">
    <source>
        <dbReference type="Pfam" id="PF07479"/>
    </source>
</evidence>
<dbReference type="GO" id="GO:0051287">
    <property type="term" value="F:NAD binding"/>
    <property type="evidence" value="ECO:0007669"/>
    <property type="project" value="InterPro"/>
</dbReference>
<dbReference type="PROSITE" id="PS00957">
    <property type="entry name" value="NAD_G3PDH"/>
    <property type="match status" value="1"/>
</dbReference>
<dbReference type="SUPFAM" id="SSF48179">
    <property type="entry name" value="6-phosphogluconate dehydrogenase C-terminal domain-like"/>
    <property type="match status" value="1"/>
</dbReference>
<reference evidence="8" key="1">
    <citation type="submission" date="2020-05" db="EMBL/GenBank/DDBJ databases">
        <authorList>
            <person name="Chiriac C."/>
            <person name="Salcher M."/>
            <person name="Ghai R."/>
            <person name="Kavagutti S V."/>
        </authorList>
    </citation>
    <scope>NUCLEOTIDE SEQUENCE</scope>
</reference>
<dbReference type="EMBL" id="CAEZYH010000004">
    <property type="protein sequence ID" value="CAB4707986.1"/>
    <property type="molecule type" value="Genomic_DNA"/>
</dbReference>
<dbReference type="InterPro" id="IPR006168">
    <property type="entry name" value="G3P_DH_NAD-dep"/>
</dbReference>
<name>A0A6J6XDA3_9ZZZZ</name>
<keyword evidence="3" id="KW-0520">NAD</keyword>
<dbReference type="Pfam" id="PF01210">
    <property type="entry name" value="NAD_Gly3P_dh_N"/>
    <property type="match status" value="1"/>
</dbReference>
<dbReference type="InterPro" id="IPR006109">
    <property type="entry name" value="G3P_DH_NAD-dep_C"/>
</dbReference>
<dbReference type="HAMAP" id="MF_00394">
    <property type="entry name" value="NAD_Glyc3P_dehydrog"/>
    <property type="match status" value="1"/>
</dbReference>
<dbReference type="EMBL" id="CAEZZP010000002">
    <property type="protein sequence ID" value="CAB4760336.1"/>
    <property type="molecule type" value="Genomic_DNA"/>
</dbReference>
<evidence type="ECO:0000313" key="9">
    <source>
        <dbReference type="EMBL" id="CAB4857575.1"/>
    </source>
</evidence>
<dbReference type="InterPro" id="IPR013328">
    <property type="entry name" value="6PGD_dom2"/>
</dbReference>
<dbReference type="PIRSF" id="PIRSF000114">
    <property type="entry name" value="Glycerol-3-P_dh"/>
    <property type="match status" value="1"/>
</dbReference>
<dbReference type="EMBL" id="CAFBPS010000001">
    <property type="protein sequence ID" value="CAB5016708.1"/>
    <property type="molecule type" value="Genomic_DNA"/>
</dbReference>
<dbReference type="EMBL" id="CAFAAL010000011">
    <property type="protein sequence ID" value="CAB4794339.1"/>
    <property type="molecule type" value="Genomic_DNA"/>
</dbReference>
<dbReference type="FunFam" id="1.10.1040.10:FF:000001">
    <property type="entry name" value="Glycerol-3-phosphate dehydrogenase [NAD(P)+]"/>
    <property type="match status" value="1"/>
</dbReference>
<evidence type="ECO:0000313" key="6">
    <source>
        <dbReference type="EMBL" id="CAB4707986.1"/>
    </source>
</evidence>
<dbReference type="InterPro" id="IPR008927">
    <property type="entry name" value="6-PGluconate_DH-like_C_sf"/>
</dbReference>
<dbReference type="InterPro" id="IPR036291">
    <property type="entry name" value="NAD(P)-bd_dom_sf"/>
</dbReference>
<dbReference type="InterPro" id="IPR011128">
    <property type="entry name" value="G3P_DH_NAD-dep_N"/>
</dbReference>
<sequence length="366" mass="39111">MLGHEYEPMTLVELEDDSQSFCAVYARIMVRAVNHPSIRVAVIGAGSWGTTVACLAAANTSTVLWARRTELADAMTRTRRNPDYLSDFTLPETLEFTSDMGQAVSDADVVVMAVPSHGFREVVTDVARFIRPLVPVVSLSKGLERSSLKRMSEVVADEMPGHPVAVLTGPNLAQEIMQGQPAAAVVAINDKVIADDLQKIFTRPTLRVYTNLDIVGCEVAGVVKNVIAIASGMAAGMGFGDNTRATLITRGLAEMSRLGMAMGGDGYTFAGLAGMGDLIATCASTQSRNNMVGRRLGEGESIGDILESMTMVAEGVKSSPAVLDLARRYCVEMPITEQVVAVCHEGRSAADAVAQLMQRRRRSEIG</sequence>
<dbReference type="Gene3D" id="1.10.1040.10">
    <property type="entry name" value="N-(1-d-carboxylethyl)-l-norvaline Dehydrogenase, domain 2"/>
    <property type="match status" value="1"/>
</dbReference>
<dbReference type="PANTHER" id="PTHR11728">
    <property type="entry name" value="GLYCEROL-3-PHOSPHATE DEHYDROGENASE"/>
    <property type="match status" value="1"/>
</dbReference>
<evidence type="ECO:0000259" key="4">
    <source>
        <dbReference type="Pfam" id="PF01210"/>
    </source>
</evidence>
<dbReference type="GO" id="GO:0046168">
    <property type="term" value="P:glycerol-3-phosphate catabolic process"/>
    <property type="evidence" value="ECO:0007669"/>
    <property type="project" value="InterPro"/>
</dbReference>
<dbReference type="SUPFAM" id="SSF51735">
    <property type="entry name" value="NAD(P)-binding Rossmann-fold domains"/>
    <property type="match status" value="1"/>
</dbReference>
<feature type="domain" description="Glycerol-3-phosphate dehydrogenase NAD-dependent C-terminal" evidence="5">
    <location>
        <begin position="213"/>
        <end position="353"/>
    </location>
</feature>
<gene>
    <name evidence="6" type="ORF">UFOPK2658_00214</name>
    <name evidence="7" type="ORF">UFOPK2880_00061</name>
    <name evidence="8" type="ORF">UFOPK3004_00249</name>
    <name evidence="9" type="ORF">UFOPK3304_00263</name>
    <name evidence="10" type="ORF">UFOPK3494_00114</name>
    <name evidence="11" type="ORF">UFOPK4134_00024</name>
</gene>
<evidence type="ECO:0000256" key="1">
    <source>
        <dbReference type="ARBA" id="ARBA00011009"/>
    </source>
</evidence>
<evidence type="ECO:0000313" key="10">
    <source>
        <dbReference type="EMBL" id="CAB4888188.1"/>
    </source>
</evidence>
<dbReference type="EMBL" id="CAFBLJ010000008">
    <property type="protein sequence ID" value="CAB4857575.1"/>
    <property type="molecule type" value="Genomic_DNA"/>
</dbReference>
<dbReference type="PANTHER" id="PTHR11728:SF1">
    <property type="entry name" value="GLYCEROL-3-PHOSPHATE DEHYDROGENASE [NAD(+)] 2, CHLOROPLASTIC"/>
    <property type="match status" value="1"/>
</dbReference>
<dbReference type="AlphaFoldDB" id="A0A6J6XDA3"/>
<dbReference type="NCBIfam" id="NF000940">
    <property type="entry name" value="PRK00094.1-2"/>
    <property type="match status" value="1"/>
</dbReference>
<dbReference type="GO" id="GO:0005829">
    <property type="term" value="C:cytosol"/>
    <property type="evidence" value="ECO:0007669"/>
    <property type="project" value="TreeGrafter"/>
</dbReference>
<dbReference type="Pfam" id="PF07479">
    <property type="entry name" value="NAD_Gly3P_dh_C"/>
    <property type="match status" value="1"/>
</dbReference>
<dbReference type="NCBIfam" id="NF000942">
    <property type="entry name" value="PRK00094.1-4"/>
    <property type="match status" value="1"/>
</dbReference>
<dbReference type="FunFam" id="3.40.50.720:FF:000019">
    <property type="entry name" value="Glycerol-3-phosphate dehydrogenase [NAD(P)+]"/>
    <property type="match status" value="1"/>
</dbReference>
<evidence type="ECO:0000313" key="11">
    <source>
        <dbReference type="EMBL" id="CAB5016708.1"/>
    </source>
</evidence>
<dbReference type="Gene3D" id="3.40.50.720">
    <property type="entry name" value="NAD(P)-binding Rossmann-like Domain"/>
    <property type="match status" value="1"/>
</dbReference>
<dbReference type="GO" id="GO:0005975">
    <property type="term" value="P:carbohydrate metabolic process"/>
    <property type="evidence" value="ECO:0007669"/>
    <property type="project" value="InterPro"/>
</dbReference>
<evidence type="ECO:0000256" key="3">
    <source>
        <dbReference type="ARBA" id="ARBA00023027"/>
    </source>
</evidence>
<feature type="domain" description="Glycerol-3-phosphate dehydrogenase NAD-dependent N-terminal" evidence="4">
    <location>
        <begin position="40"/>
        <end position="191"/>
    </location>
</feature>
<evidence type="ECO:0000313" key="7">
    <source>
        <dbReference type="EMBL" id="CAB4760336.1"/>
    </source>
</evidence>